<reference evidence="4" key="2">
    <citation type="submission" date="2014-09" db="EMBL/GenBank/DDBJ databases">
        <title>Criblamydia sequanensis harbors a mega-plasmid encoding arsenite resistance.</title>
        <authorList>
            <person name="Bertelli C."/>
            <person name="Goesmann A."/>
            <person name="Greub G."/>
        </authorList>
    </citation>
    <scope>NUCLEOTIDE SEQUENCE [LARGE SCALE GENOMIC DNA]</scope>
    <source>
        <strain evidence="4">CRIB-18</strain>
    </source>
</reference>
<dbReference type="EMBL" id="CCEJ010000005">
    <property type="protein sequence ID" value="CDR34143.1"/>
    <property type="molecule type" value="Genomic_DNA"/>
</dbReference>
<dbReference type="InterPro" id="IPR052354">
    <property type="entry name" value="Cell_Wall_Dynamics_Protein"/>
</dbReference>
<accession>A0A090D290</accession>
<feature type="domain" description="SH3b" evidence="3">
    <location>
        <begin position="48"/>
        <end position="111"/>
    </location>
</feature>
<reference evidence="4" key="1">
    <citation type="submission" date="2013-12" db="EMBL/GenBank/DDBJ databases">
        <authorList>
            <person name="Linke B."/>
        </authorList>
    </citation>
    <scope>NUCLEOTIDE SEQUENCE [LARGE SCALE GENOMIC DNA]</scope>
    <source>
        <strain evidence="4">CRIB-18</strain>
    </source>
</reference>
<dbReference type="RefSeq" id="WP_053331858.1">
    <property type="nucleotide sequence ID" value="NZ_CCEJ010000005.1"/>
</dbReference>
<dbReference type="SMART" id="SM00287">
    <property type="entry name" value="SH3b"/>
    <property type="match status" value="2"/>
</dbReference>
<gene>
    <name evidence="4" type="ORF">CSEC_1323</name>
</gene>
<evidence type="ECO:0000313" key="4">
    <source>
        <dbReference type="EMBL" id="CDR34143.1"/>
    </source>
</evidence>
<sequence>MRNRSLRILASLAFYLPLTSSLQGALDTQTNTQSNLQMQKQAKLPFSPFTGKVTKNKVRIRLSPQLDSSIVKELSQGDLVLVNGEEEDFYAIKPPENTKGYIFRTFVLDGVIEGNRVNVRLDPSTESPVIAQLTSGDKVTGKVSPLNNKWYEIKLPETAQFFVSRDYIQKVGDANLMATLQRKQVEVNSRLEKAYLDGKEALKGPFPDISYSLISNQYDSIIRDFPEFEEQKARAKELFAGFKDEYLKKKIEYLESHSDSIRHAEDLKKEKSHLEVKLKEQEKRLQELQQKVTYDAFSNNSSSTIPLWVPVEQGYYAAWAERNGHGPMSSFYREELDRAIELKGTIEPYTRNVKNKPGDYLLVSSNGRPIAFLYSTLVNLQDYVGTEVSIKAASRPNFDFAFPAYFVLGAQ</sequence>
<proteinExistence type="predicted"/>
<dbReference type="Proteomes" id="UP000031552">
    <property type="component" value="Unassembled WGS sequence"/>
</dbReference>
<dbReference type="PANTHER" id="PTHR34408">
    <property type="entry name" value="FAMILY PROTEIN, PUTATIVE-RELATED"/>
    <property type="match status" value="1"/>
</dbReference>
<evidence type="ECO:0000259" key="3">
    <source>
        <dbReference type="SMART" id="SM00287"/>
    </source>
</evidence>
<dbReference type="eggNOG" id="ENOG502ZB0F">
    <property type="taxonomic scope" value="Bacteria"/>
</dbReference>
<keyword evidence="1" id="KW-0175">Coiled coil</keyword>
<comment type="caution">
    <text evidence="4">The sequence shown here is derived from an EMBL/GenBank/DDBJ whole genome shotgun (WGS) entry which is preliminary data.</text>
</comment>
<evidence type="ECO:0000313" key="5">
    <source>
        <dbReference type="Proteomes" id="UP000031552"/>
    </source>
</evidence>
<dbReference type="PANTHER" id="PTHR34408:SF1">
    <property type="entry name" value="GLYCOSYL HYDROLASE FAMILY 19 DOMAIN-CONTAINING PROTEIN HI_1415"/>
    <property type="match status" value="1"/>
</dbReference>
<evidence type="ECO:0000256" key="1">
    <source>
        <dbReference type="SAM" id="Coils"/>
    </source>
</evidence>
<dbReference type="Gene3D" id="2.30.30.40">
    <property type="entry name" value="SH3 Domains"/>
    <property type="match status" value="2"/>
</dbReference>
<dbReference type="OrthoDB" id="18911at2"/>
<feature type="signal peptide" evidence="2">
    <location>
        <begin position="1"/>
        <end position="25"/>
    </location>
</feature>
<evidence type="ECO:0000256" key="2">
    <source>
        <dbReference type="SAM" id="SignalP"/>
    </source>
</evidence>
<feature type="chain" id="PRO_5001853900" evidence="2">
    <location>
        <begin position="26"/>
        <end position="411"/>
    </location>
</feature>
<protein>
    <submittedName>
        <fullName evidence="4">Conserved putative secreted protein</fullName>
    </submittedName>
</protein>
<keyword evidence="5" id="KW-1185">Reference proteome</keyword>
<keyword evidence="2" id="KW-0732">Signal</keyword>
<dbReference type="STRING" id="1437425.CSEC_1323"/>
<dbReference type="AlphaFoldDB" id="A0A090D290"/>
<feature type="coiled-coil region" evidence="1">
    <location>
        <begin position="264"/>
        <end position="291"/>
    </location>
</feature>
<name>A0A090D290_9BACT</name>
<dbReference type="InterPro" id="IPR003646">
    <property type="entry name" value="SH3-like_bac-type"/>
</dbReference>
<feature type="domain" description="SH3b" evidence="3">
    <location>
        <begin position="112"/>
        <end position="171"/>
    </location>
</feature>
<organism evidence="4 5">
    <name type="scientific">Candidatus Criblamydia sequanensis CRIB-18</name>
    <dbReference type="NCBI Taxonomy" id="1437425"/>
    <lineage>
        <taxon>Bacteria</taxon>
        <taxon>Pseudomonadati</taxon>
        <taxon>Chlamydiota</taxon>
        <taxon>Chlamydiia</taxon>
        <taxon>Parachlamydiales</taxon>
        <taxon>Candidatus Criblamydiaceae</taxon>
        <taxon>Candidatus Criblamydia</taxon>
    </lineage>
</organism>